<accession>W6UJ26</accession>
<dbReference type="Proteomes" id="UP000019149">
    <property type="component" value="Unassembled WGS sequence"/>
</dbReference>
<dbReference type="EMBL" id="APAU02000023">
    <property type="protein sequence ID" value="EUB61156.1"/>
    <property type="molecule type" value="Genomic_DNA"/>
</dbReference>
<gene>
    <name evidence="1" type="ORF">EGR_04004</name>
</gene>
<name>W6UJ26_ECHGR</name>
<dbReference type="CTD" id="36339719"/>
<protein>
    <submittedName>
        <fullName evidence="1">Uncharacterized protein</fullName>
    </submittedName>
</protein>
<sequence length="387" mass="44324">MVKQSFMSKASKNKLPESYVDSYLITRSDKLCPMAFYINFDVIKKDVSVKKCWESKYMKSPFKRTSELNYVSACLSLKVNFVLKNFKVVQIYAVAFAFKIGSIKAPHHGVLEALLKLLKCWKFHKYPVLHLCRKTKRLKLLAVYQKPTNRLIQEIINSAPLQPNSNVLSVATTRKQGTYFLLTRNSLQLFILTNEPFMDILQFLESNQCLERQKFTKSTDLLPLPTYEVLLSEISPQILPQPISKSDNNILKVNEKSIYYTNLPSVYLFIFLEVAIIGGHFHFEKETSFLAVTTGRSSTNIIGPVHLMFSFKQPFILHFSFLKKRQNPSEKMAQEWIISTCNGILNSSIFVSTFMPAVTNSSYTPIIGIFTHKEGLRGVQECPGVLR</sequence>
<dbReference type="KEGG" id="egl:EGR_04004"/>
<dbReference type="RefSeq" id="XP_024352352.1">
    <property type="nucleotide sequence ID" value="XM_024493253.1"/>
</dbReference>
<organism evidence="1 2">
    <name type="scientific">Echinococcus granulosus</name>
    <name type="common">Hydatid tapeworm</name>
    <dbReference type="NCBI Taxonomy" id="6210"/>
    <lineage>
        <taxon>Eukaryota</taxon>
        <taxon>Metazoa</taxon>
        <taxon>Spiralia</taxon>
        <taxon>Lophotrochozoa</taxon>
        <taxon>Platyhelminthes</taxon>
        <taxon>Cestoda</taxon>
        <taxon>Eucestoda</taxon>
        <taxon>Cyclophyllidea</taxon>
        <taxon>Taeniidae</taxon>
        <taxon>Echinococcus</taxon>
        <taxon>Echinococcus granulosus group</taxon>
    </lineage>
</organism>
<keyword evidence="2" id="KW-1185">Reference proteome</keyword>
<dbReference type="AlphaFoldDB" id="W6UJ26"/>
<evidence type="ECO:0000313" key="2">
    <source>
        <dbReference type="Proteomes" id="UP000019149"/>
    </source>
</evidence>
<reference evidence="1 2" key="1">
    <citation type="journal article" date="2013" name="Nat. Genet.">
        <title>The genome of the hydatid tapeworm Echinococcus granulosus.</title>
        <authorList>
            <person name="Zheng H."/>
            <person name="Zhang W."/>
            <person name="Zhang L."/>
            <person name="Zhang Z."/>
            <person name="Li J."/>
            <person name="Lu G."/>
            <person name="Zhu Y."/>
            <person name="Wang Y."/>
            <person name="Huang Y."/>
            <person name="Liu J."/>
            <person name="Kang H."/>
            <person name="Chen J."/>
            <person name="Wang L."/>
            <person name="Chen A."/>
            <person name="Yu S."/>
            <person name="Gao Z."/>
            <person name="Jin L."/>
            <person name="Gu W."/>
            <person name="Wang Z."/>
            <person name="Zhao L."/>
            <person name="Shi B."/>
            <person name="Wen H."/>
            <person name="Lin R."/>
            <person name="Jones M.K."/>
            <person name="Brejova B."/>
            <person name="Vinar T."/>
            <person name="Zhao G."/>
            <person name="McManus D.P."/>
            <person name="Chen Z."/>
            <person name="Zhou Y."/>
            <person name="Wang S."/>
        </authorList>
    </citation>
    <scope>NUCLEOTIDE SEQUENCE [LARGE SCALE GENOMIC DNA]</scope>
</reference>
<dbReference type="GeneID" id="36339719"/>
<evidence type="ECO:0000313" key="1">
    <source>
        <dbReference type="EMBL" id="EUB61156.1"/>
    </source>
</evidence>
<proteinExistence type="predicted"/>
<comment type="caution">
    <text evidence="1">The sequence shown here is derived from an EMBL/GenBank/DDBJ whole genome shotgun (WGS) entry which is preliminary data.</text>
</comment>